<evidence type="ECO:0000256" key="4">
    <source>
        <dbReference type="ARBA" id="ARBA00067972"/>
    </source>
</evidence>
<dbReference type="GO" id="GO:0036348">
    <property type="term" value="F:hydantoin racemase activity"/>
    <property type="evidence" value="ECO:0007669"/>
    <property type="project" value="UniProtKB-EC"/>
</dbReference>
<evidence type="ECO:0000313" key="7">
    <source>
        <dbReference type="Proteomes" id="UP000295805"/>
    </source>
</evidence>
<evidence type="ECO:0000256" key="5">
    <source>
        <dbReference type="ARBA" id="ARBA00093199"/>
    </source>
</evidence>
<dbReference type="Pfam" id="PF01177">
    <property type="entry name" value="Asp_Glu_race"/>
    <property type="match status" value="1"/>
</dbReference>
<dbReference type="PANTHER" id="PTHR28047:SF5">
    <property type="entry name" value="PROTEIN DCG1"/>
    <property type="match status" value="1"/>
</dbReference>
<protein>
    <recommendedName>
        <fullName evidence="4">Hydantoin racemase</fullName>
        <ecNumber evidence="3">5.1.99.5</ecNumber>
    </recommendedName>
</protein>
<evidence type="ECO:0000256" key="1">
    <source>
        <dbReference type="ARBA" id="ARBA00038414"/>
    </source>
</evidence>
<dbReference type="Gene3D" id="3.40.50.12500">
    <property type="match status" value="1"/>
</dbReference>
<organism evidence="6 7">
    <name type="scientific">Dietzia cinnamea</name>
    <dbReference type="NCBI Taxonomy" id="321318"/>
    <lineage>
        <taxon>Bacteria</taxon>
        <taxon>Bacillati</taxon>
        <taxon>Actinomycetota</taxon>
        <taxon>Actinomycetes</taxon>
        <taxon>Mycobacteriales</taxon>
        <taxon>Dietziaceae</taxon>
        <taxon>Dietzia</taxon>
    </lineage>
</organism>
<comment type="caution">
    <text evidence="6">The sequence shown here is derived from an EMBL/GenBank/DDBJ whole genome shotgun (WGS) entry which is preliminary data.</text>
</comment>
<dbReference type="GO" id="GO:0047661">
    <property type="term" value="F:amino-acid racemase activity"/>
    <property type="evidence" value="ECO:0007669"/>
    <property type="project" value="InterPro"/>
</dbReference>
<dbReference type="InterPro" id="IPR053714">
    <property type="entry name" value="Iso_Racemase_Enz_sf"/>
</dbReference>
<dbReference type="PANTHER" id="PTHR28047">
    <property type="entry name" value="PROTEIN DCG1"/>
    <property type="match status" value="1"/>
</dbReference>
<comment type="catalytic activity">
    <reaction evidence="5">
        <text>D-5-benzylhydantoin = L-5-benzylhydantoin</text>
        <dbReference type="Rhea" id="RHEA:83991"/>
        <dbReference type="ChEBI" id="CHEBI:176864"/>
        <dbReference type="ChEBI" id="CHEBI:233540"/>
    </reaction>
</comment>
<evidence type="ECO:0000256" key="3">
    <source>
        <dbReference type="ARBA" id="ARBA00066406"/>
    </source>
</evidence>
<evidence type="ECO:0000313" key="6">
    <source>
        <dbReference type="EMBL" id="TCW24991.1"/>
    </source>
</evidence>
<reference evidence="6 7" key="1">
    <citation type="submission" date="2019-03" db="EMBL/GenBank/DDBJ databases">
        <title>Root nodule microbial communities of legume samples collected from USA, Mexico and Botswana.</title>
        <authorList>
            <person name="Hirsch A."/>
        </authorList>
    </citation>
    <scope>NUCLEOTIDE SEQUENCE [LARGE SCALE GENOMIC DNA]</scope>
    <source>
        <strain evidence="6 7">55</strain>
    </source>
</reference>
<name>A0A4R3ZWC3_9ACTN</name>
<dbReference type="EMBL" id="SMCX01000005">
    <property type="protein sequence ID" value="TCW24991.1"/>
    <property type="molecule type" value="Genomic_DNA"/>
</dbReference>
<sequence length="251" mass="26256">MIAVDTVRLLVVNVNTSEAMTAEIARAARAAASPGTEIVPLTPDFGPASVEGNYESHLAAVAVCERVARYDQPYDGVVLAGYGDHGREALQEICPAPVVDITEASAMTAMLLGHRYGVVTTLDRTVPLIHDRLLTAGLLARCAGIRAADVPVLALEDDPAGSLDPIVDQARLLLEHDRAEVICLGCGGMAGLAERIADELSVPVVDGIAAAVAHAESLVRLGLGTSRVRTFARPLPKRVTFPSGAPTEVRA</sequence>
<accession>A0A4R3ZWC3</accession>
<dbReference type="EC" id="5.1.99.5" evidence="3"/>
<gene>
    <name evidence="6" type="ORF">EDD19_10549</name>
</gene>
<comment type="catalytic activity">
    <reaction evidence="2">
        <text>a D-5-monosubstituted hydantoin = a L-5-monosubstituted hydantoin</text>
        <dbReference type="Rhea" id="RHEA:46624"/>
        <dbReference type="ChEBI" id="CHEBI:86339"/>
        <dbReference type="ChEBI" id="CHEBI:86340"/>
        <dbReference type="EC" id="5.1.99.5"/>
    </reaction>
</comment>
<dbReference type="InterPro" id="IPR052186">
    <property type="entry name" value="Hydantoin_racemase-like"/>
</dbReference>
<dbReference type="Proteomes" id="UP000295805">
    <property type="component" value="Unassembled WGS sequence"/>
</dbReference>
<dbReference type="InterPro" id="IPR015942">
    <property type="entry name" value="Asp/Glu/hydantoin_racemase"/>
</dbReference>
<comment type="similarity">
    <text evidence="1">Belongs to the HyuE racemase family.</text>
</comment>
<dbReference type="FunFam" id="3.40.50.12500:FF:000001">
    <property type="entry name" value="Putative hydantoin racemase"/>
    <property type="match status" value="1"/>
</dbReference>
<proteinExistence type="inferred from homology"/>
<dbReference type="AlphaFoldDB" id="A0A4R3ZWC3"/>
<evidence type="ECO:0000256" key="2">
    <source>
        <dbReference type="ARBA" id="ARBA00051635"/>
    </source>
</evidence>